<accession>A0A9P6BXV7</accession>
<organism evidence="2 3">
    <name type="scientific">Macrolepiota fuliginosa MF-IS2</name>
    <dbReference type="NCBI Taxonomy" id="1400762"/>
    <lineage>
        <taxon>Eukaryota</taxon>
        <taxon>Fungi</taxon>
        <taxon>Dikarya</taxon>
        <taxon>Basidiomycota</taxon>
        <taxon>Agaricomycotina</taxon>
        <taxon>Agaricomycetes</taxon>
        <taxon>Agaricomycetidae</taxon>
        <taxon>Agaricales</taxon>
        <taxon>Agaricineae</taxon>
        <taxon>Agaricaceae</taxon>
        <taxon>Macrolepiota</taxon>
    </lineage>
</organism>
<feature type="domain" description="G" evidence="1">
    <location>
        <begin position="10"/>
        <end position="79"/>
    </location>
</feature>
<dbReference type="InterPro" id="IPR027417">
    <property type="entry name" value="P-loop_NTPase"/>
</dbReference>
<proteinExistence type="predicted"/>
<sequence>MTMLTEIPNIIIFGESGSGKSSVVNMLVGRPVAKTSSGVRGCTFDSCAYDVDVLGQPMKLWDTAGLDEGETGRIPHSKSVVNLYKLVLDLGSNGVSLLMFVTRPRFKDSTLKNWKLFHEIICQKKVPSVIIITGLELEEDRDEWWWKNRSELAEDYGITPDDHACITAVRGKSLRNGTHMFDEEFETSKERVQWVMRSRFSDPWRVSPPQWCQTIFKSTSETRWCGLRPPKTVVTEEEVIGEAFQQLIETGMSEEDVEELVEKFREAEQTRTD</sequence>
<dbReference type="Proteomes" id="UP000807342">
    <property type="component" value="Unassembled WGS sequence"/>
</dbReference>
<evidence type="ECO:0000259" key="1">
    <source>
        <dbReference type="Pfam" id="PF01926"/>
    </source>
</evidence>
<reference evidence="2" key="1">
    <citation type="submission" date="2020-11" db="EMBL/GenBank/DDBJ databases">
        <authorList>
            <consortium name="DOE Joint Genome Institute"/>
            <person name="Ahrendt S."/>
            <person name="Riley R."/>
            <person name="Andreopoulos W."/>
            <person name="Labutti K."/>
            <person name="Pangilinan J."/>
            <person name="Ruiz-Duenas F.J."/>
            <person name="Barrasa J.M."/>
            <person name="Sanchez-Garcia M."/>
            <person name="Camarero S."/>
            <person name="Miyauchi S."/>
            <person name="Serrano A."/>
            <person name="Linde D."/>
            <person name="Babiker R."/>
            <person name="Drula E."/>
            <person name="Ayuso-Fernandez I."/>
            <person name="Pacheco R."/>
            <person name="Padilla G."/>
            <person name="Ferreira P."/>
            <person name="Barriuso J."/>
            <person name="Kellner H."/>
            <person name="Castanera R."/>
            <person name="Alfaro M."/>
            <person name="Ramirez L."/>
            <person name="Pisabarro A.G."/>
            <person name="Kuo A."/>
            <person name="Tritt A."/>
            <person name="Lipzen A."/>
            <person name="He G."/>
            <person name="Yan M."/>
            <person name="Ng V."/>
            <person name="Cullen D."/>
            <person name="Martin F."/>
            <person name="Rosso M.-N."/>
            <person name="Henrissat B."/>
            <person name="Hibbett D."/>
            <person name="Martinez A.T."/>
            <person name="Grigoriev I.V."/>
        </authorList>
    </citation>
    <scope>NUCLEOTIDE SEQUENCE</scope>
    <source>
        <strain evidence="2">MF-IS2</strain>
    </source>
</reference>
<evidence type="ECO:0000313" key="3">
    <source>
        <dbReference type="Proteomes" id="UP000807342"/>
    </source>
</evidence>
<dbReference type="AlphaFoldDB" id="A0A9P6BXV7"/>
<dbReference type="PROSITE" id="PS00675">
    <property type="entry name" value="SIGMA54_INTERACT_1"/>
    <property type="match status" value="1"/>
</dbReference>
<gene>
    <name evidence="2" type="ORF">P691DRAFT_807353</name>
</gene>
<comment type="caution">
    <text evidence="2">The sequence shown here is derived from an EMBL/GenBank/DDBJ whole genome shotgun (WGS) entry which is preliminary data.</text>
</comment>
<dbReference type="EMBL" id="MU151376">
    <property type="protein sequence ID" value="KAF9444441.1"/>
    <property type="molecule type" value="Genomic_DNA"/>
</dbReference>
<evidence type="ECO:0000313" key="2">
    <source>
        <dbReference type="EMBL" id="KAF9444441.1"/>
    </source>
</evidence>
<name>A0A9P6BXV7_9AGAR</name>
<keyword evidence="3" id="KW-1185">Reference proteome</keyword>
<dbReference type="InterPro" id="IPR006073">
    <property type="entry name" value="GTP-bd"/>
</dbReference>
<dbReference type="SUPFAM" id="SSF52540">
    <property type="entry name" value="P-loop containing nucleoside triphosphate hydrolases"/>
    <property type="match status" value="1"/>
</dbReference>
<dbReference type="CDD" id="cd00882">
    <property type="entry name" value="Ras_like_GTPase"/>
    <property type="match status" value="1"/>
</dbReference>
<dbReference type="Pfam" id="PF01926">
    <property type="entry name" value="MMR_HSR1"/>
    <property type="match status" value="1"/>
</dbReference>
<protein>
    <recommendedName>
        <fullName evidence="1">G domain-containing protein</fullName>
    </recommendedName>
</protein>
<dbReference type="GO" id="GO:0005525">
    <property type="term" value="F:GTP binding"/>
    <property type="evidence" value="ECO:0007669"/>
    <property type="project" value="InterPro"/>
</dbReference>
<dbReference type="Gene3D" id="3.40.50.300">
    <property type="entry name" value="P-loop containing nucleotide triphosphate hydrolases"/>
    <property type="match status" value="1"/>
</dbReference>
<dbReference type="InterPro" id="IPR025662">
    <property type="entry name" value="Sigma_54_int_dom_ATP-bd_1"/>
</dbReference>
<dbReference type="OrthoDB" id="8954335at2759"/>